<protein>
    <recommendedName>
        <fullName evidence="2">DNA ligase (NAD(+))</fullName>
        <ecNumber evidence="2">6.5.1.2</ecNumber>
    </recommendedName>
</protein>
<dbReference type="Pfam" id="PF03120">
    <property type="entry name" value="OB_DNA_ligase"/>
    <property type="match status" value="1"/>
</dbReference>
<dbReference type="SUPFAM" id="SSF50249">
    <property type="entry name" value="Nucleic acid-binding proteins"/>
    <property type="match status" value="1"/>
</dbReference>
<feature type="non-terminal residue" evidence="13">
    <location>
        <position position="259"/>
    </location>
</feature>
<dbReference type="Pfam" id="PF01653">
    <property type="entry name" value="DNA_ligase_aden"/>
    <property type="match status" value="1"/>
</dbReference>
<keyword evidence="5" id="KW-0479">Metal-binding</keyword>
<keyword evidence="10" id="KW-0234">DNA repair</keyword>
<dbReference type="InterPro" id="IPR013840">
    <property type="entry name" value="DNAligase_N"/>
</dbReference>
<dbReference type="SUPFAM" id="SSF47781">
    <property type="entry name" value="RuvA domain 2-like"/>
    <property type="match status" value="1"/>
</dbReference>
<dbReference type="GO" id="GO:0046872">
    <property type="term" value="F:metal ion binding"/>
    <property type="evidence" value="ECO:0007669"/>
    <property type="project" value="UniProtKB-KW"/>
</dbReference>
<dbReference type="EC" id="6.5.1.2" evidence="2"/>
<dbReference type="GO" id="GO:0006281">
    <property type="term" value="P:DNA repair"/>
    <property type="evidence" value="ECO:0007669"/>
    <property type="project" value="UniProtKB-KW"/>
</dbReference>
<dbReference type="InterPro" id="IPR012340">
    <property type="entry name" value="NA-bd_OB-fold"/>
</dbReference>
<dbReference type="AlphaFoldDB" id="X1IEJ0"/>
<sequence>KERERKGETPYANPRNVAAGSIRQLNPKITASRYLDFFVYDLLTDLGEKTHEQKHKVLKILGFKTISENRFCGDLEKAFKFHEKWQKNRKKLFFEIDGIVISINSNKIFKKLGIVGKAPRGIVAYKFLLKQATTVIKNIKVQVGRTGALTPVAILKPVKVGGVTISRATLHNTDEIERLGVRIGDTVIVGRAGDVIPDVIKALPQLRTGKERKFKMPKRCPICGAEIVKPEGEVISFCPNPNCTARRRRYFNHFVSKKA</sequence>
<evidence type="ECO:0000256" key="10">
    <source>
        <dbReference type="ARBA" id="ARBA00023204"/>
    </source>
</evidence>
<dbReference type="InterPro" id="IPR004150">
    <property type="entry name" value="NAD_DNA_ligase_OB"/>
</dbReference>
<dbReference type="PROSITE" id="PS01056">
    <property type="entry name" value="DNA_LIGASE_N2"/>
    <property type="match status" value="1"/>
</dbReference>
<keyword evidence="8" id="KW-0460">Magnesium</keyword>
<keyword evidence="6" id="KW-0227">DNA damage</keyword>
<dbReference type="GO" id="GO:0006260">
    <property type="term" value="P:DNA replication"/>
    <property type="evidence" value="ECO:0007669"/>
    <property type="project" value="UniProtKB-KW"/>
</dbReference>
<dbReference type="FunFam" id="2.40.50.140:FF:000012">
    <property type="entry name" value="DNA ligase"/>
    <property type="match status" value="1"/>
</dbReference>
<evidence type="ECO:0000256" key="6">
    <source>
        <dbReference type="ARBA" id="ARBA00022763"/>
    </source>
</evidence>
<dbReference type="Gene3D" id="6.20.10.30">
    <property type="match status" value="1"/>
</dbReference>
<dbReference type="Pfam" id="PF03119">
    <property type="entry name" value="DNA_ligase_ZBD"/>
    <property type="match status" value="1"/>
</dbReference>
<keyword evidence="9" id="KW-0520">NAD</keyword>
<evidence type="ECO:0000256" key="1">
    <source>
        <dbReference type="ARBA" id="ARBA00001946"/>
    </source>
</evidence>
<evidence type="ECO:0000259" key="12">
    <source>
        <dbReference type="SMART" id="SM00532"/>
    </source>
</evidence>
<organism evidence="13">
    <name type="scientific">marine sediment metagenome</name>
    <dbReference type="NCBI Taxonomy" id="412755"/>
    <lineage>
        <taxon>unclassified sequences</taxon>
        <taxon>metagenomes</taxon>
        <taxon>ecological metagenomes</taxon>
    </lineage>
</organism>
<reference evidence="13" key="1">
    <citation type="journal article" date="2014" name="Front. Microbiol.">
        <title>High frequency of phylogenetically diverse reductive dehalogenase-homologous genes in deep subseafloor sedimentary metagenomes.</title>
        <authorList>
            <person name="Kawai M."/>
            <person name="Futagami T."/>
            <person name="Toyoda A."/>
            <person name="Takaki Y."/>
            <person name="Nishi S."/>
            <person name="Hori S."/>
            <person name="Arai W."/>
            <person name="Tsubouchi T."/>
            <person name="Morono Y."/>
            <person name="Uchiyama I."/>
            <person name="Ito T."/>
            <person name="Fujiyama A."/>
            <person name="Inagaki F."/>
            <person name="Takami H."/>
        </authorList>
    </citation>
    <scope>NUCLEOTIDE SEQUENCE</scope>
    <source>
        <strain evidence="13">Expedition CK06-06</strain>
    </source>
</reference>
<feature type="non-terminal residue" evidence="13">
    <location>
        <position position="1"/>
    </location>
</feature>
<evidence type="ECO:0000313" key="13">
    <source>
        <dbReference type="EMBL" id="GAH67705.1"/>
    </source>
</evidence>
<keyword evidence="4" id="KW-0235">DNA replication</keyword>
<comment type="catalytic activity">
    <reaction evidence="11">
        <text>NAD(+) + (deoxyribonucleotide)n-3'-hydroxyl + 5'-phospho-(deoxyribonucleotide)m = (deoxyribonucleotide)n+m + AMP + beta-nicotinamide D-nucleotide.</text>
        <dbReference type="EC" id="6.5.1.2"/>
    </reaction>
</comment>
<dbReference type="InterPro" id="IPR004149">
    <property type="entry name" value="Znf_DNAligase_C4"/>
</dbReference>
<dbReference type="InterPro" id="IPR033136">
    <property type="entry name" value="DNA_ligase_CS"/>
</dbReference>
<accession>X1IEJ0</accession>
<keyword evidence="7" id="KW-0862">Zinc</keyword>
<keyword evidence="3" id="KW-0436">Ligase</keyword>
<dbReference type="GO" id="GO:0003911">
    <property type="term" value="F:DNA ligase (NAD+) activity"/>
    <property type="evidence" value="ECO:0007669"/>
    <property type="project" value="UniProtKB-EC"/>
</dbReference>
<gene>
    <name evidence="13" type="ORF">S03H2_52656</name>
</gene>
<evidence type="ECO:0000256" key="9">
    <source>
        <dbReference type="ARBA" id="ARBA00023027"/>
    </source>
</evidence>
<name>X1IEJ0_9ZZZZ</name>
<evidence type="ECO:0000256" key="4">
    <source>
        <dbReference type="ARBA" id="ARBA00022705"/>
    </source>
</evidence>
<dbReference type="Gene3D" id="3.30.470.30">
    <property type="entry name" value="DNA ligase/mRNA capping enzyme"/>
    <property type="match status" value="1"/>
</dbReference>
<evidence type="ECO:0000256" key="2">
    <source>
        <dbReference type="ARBA" id="ARBA00012722"/>
    </source>
</evidence>
<evidence type="ECO:0000256" key="11">
    <source>
        <dbReference type="ARBA" id="ARBA00034005"/>
    </source>
</evidence>
<evidence type="ECO:0000256" key="7">
    <source>
        <dbReference type="ARBA" id="ARBA00022833"/>
    </source>
</evidence>
<dbReference type="EMBL" id="BARU01033459">
    <property type="protein sequence ID" value="GAH67705.1"/>
    <property type="molecule type" value="Genomic_DNA"/>
</dbReference>
<comment type="caution">
    <text evidence="13">The sequence shown here is derived from an EMBL/GenBank/DDBJ whole genome shotgun (WGS) entry which is preliminary data.</text>
</comment>
<proteinExistence type="predicted"/>
<dbReference type="SUPFAM" id="SSF56091">
    <property type="entry name" value="DNA ligase/mRNA capping enzyme, catalytic domain"/>
    <property type="match status" value="1"/>
</dbReference>
<dbReference type="InterPro" id="IPR013839">
    <property type="entry name" value="DNAligase_adenylation"/>
</dbReference>
<evidence type="ECO:0000256" key="3">
    <source>
        <dbReference type="ARBA" id="ARBA00022598"/>
    </source>
</evidence>
<dbReference type="Gene3D" id="2.40.50.140">
    <property type="entry name" value="Nucleic acid-binding proteins"/>
    <property type="match status" value="1"/>
</dbReference>
<dbReference type="InterPro" id="IPR010994">
    <property type="entry name" value="RuvA_2-like"/>
</dbReference>
<comment type="cofactor">
    <cofactor evidence="1">
        <name>Mg(2+)</name>
        <dbReference type="ChEBI" id="CHEBI:18420"/>
    </cofactor>
</comment>
<evidence type="ECO:0000256" key="5">
    <source>
        <dbReference type="ARBA" id="ARBA00022723"/>
    </source>
</evidence>
<dbReference type="SMART" id="SM00532">
    <property type="entry name" value="LIGANc"/>
    <property type="match status" value="1"/>
</dbReference>
<feature type="domain" description="NAD-dependent DNA ligase N-terminal" evidence="12">
    <location>
        <begin position="1"/>
        <end position="259"/>
    </location>
</feature>
<evidence type="ECO:0000256" key="8">
    <source>
        <dbReference type="ARBA" id="ARBA00022842"/>
    </source>
</evidence>